<keyword evidence="3" id="KW-1185">Reference proteome</keyword>
<dbReference type="EMBL" id="HF936378">
    <property type="protein sequence ID" value="CCX16328.1"/>
    <property type="molecule type" value="Genomic_DNA"/>
</dbReference>
<dbReference type="AlphaFoldDB" id="U4LI39"/>
<feature type="chain" id="PRO_5004651613" evidence="1">
    <location>
        <begin position="17"/>
        <end position="89"/>
    </location>
</feature>
<feature type="signal peptide" evidence="1">
    <location>
        <begin position="1"/>
        <end position="16"/>
    </location>
</feature>
<evidence type="ECO:0000313" key="3">
    <source>
        <dbReference type="Proteomes" id="UP000018144"/>
    </source>
</evidence>
<organism evidence="2 3">
    <name type="scientific">Pyronema omphalodes (strain CBS 100304)</name>
    <name type="common">Pyronema confluens</name>
    <dbReference type="NCBI Taxonomy" id="1076935"/>
    <lineage>
        <taxon>Eukaryota</taxon>
        <taxon>Fungi</taxon>
        <taxon>Dikarya</taxon>
        <taxon>Ascomycota</taxon>
        <taxon>Pezizomycotina</taxon>
        <taxon>Pezizomycetes</taxon>
        <taxon>Pezizales</taxon>
        <taxon>Pyronemataceae</taxon>
        <taxon>Pyronema</taxon>
    </lineage>
</organism>
<keyword evidence="1" id="KW-0732">Signal</keyword>
<gene>
    <name evidence="2" type="ORF">PCON_02924</name>
</gene>
<name>U4LI39_PYROM</name>
<sequence length="89" mass="10093">MKFNLAILTLVVAAAAIPKEPSTEAMKALAEKLEQKRMAANVAEPDCGISSATVFKRDFWDWVCRQQWWSCLHGQYCCWPARCKNGICR</sequence>
<evidence type="ECO:0000313" key="2">
    <source>
        <dbReference type="EMBL" id="CCX16328.1"/>
    </source>
</evidence>
<reference evidence="2 3" key="1">
    <citation type="journal article" date="2013" name="PLoS Genet.">
        <title>The genome and development-dependent transcriptomes of Pyronema confluens: a window into fungal evolution.</title>
        <authorList>
            <person name="Traeger S."/>
            <person name="Altegoer F."/>
            <person name="Freitag M."/>
            <person name="Gabaldon T."/>
            <person name="Kempken F."/>
            <person name="Kumar A."/>
            <person name="Marcet-Houben M."/>
            <person name="Poggeler S."/>
            <person name="Stajich J.E."/>
            <person name="Nowrousian M."/>
        </authorList>
    </citation>
    <scope>NUCLEOTIDE SEQUENCE [LARGE SCALE GENOMIC DNA]</scope>
    <source>
        <strain evidence="3">CBS 100304</strain>
        <tissue evidence="2">Vegetative mycelium</tissue>
    </source>
</reference>
<accession>U4LI39</accession>
<proteinExistence type="predicted"/>
<dbReference type="Proteomes" id="UP000018144">
    <property type="component" value="Unassembled WGS sequence"/>
</dbReference>
<protein>
    <submittedName>
        <fullName evidence="2">Uncharacterized protein</fullName>
    </submittedName>
</protein>
<dbReference type="OrthoDB" id="10476729at2759"/>
<evidence type="ECO:0000256" key="1">
    <source>
        <dbReference type="SAM" id="SignalP"/>
    </source>
</evidence>